<name>A0A8E2AUF1_9APHY</name>
<dbReference type="Pfam" id="PF00149">
    <property type="entry name" value="Metallophos"/>
    <property type="match status" value="1"/>
</dbReference>
<dbReference type="InterPro" id="IPR004843">
    <property type="entry name" value="Calcineurin-like_PHP"/>
</dbReference>
<organism evidence="2 3">
    <name type="scientific">Obba rivulosa</name>
    <dbReference type="NCBI Taxonomy" id="1052685"/>
    <lineage>
        <taxon>Eukaryota</taxon>
        <taxon>Fungi</taxon>
        <taxon>Dikarya</taxon>
        <taxon>Basidiomycota</taxon>
        <taxon>Agaricomycotina</taxon>
        <taxon>Agaricomycetes</taxon>
        <taxon>Polyporales</taxon>
        <taxon>Gelatoporiaceae</taxon>
        <taxon>Obba</taxon>
    </lineage>
</organism>
<dbReference type="PANTHER" id="PTHR37844:SF2">
    <property type="entry name" value="SER_THR PROTEIN PHOSPHATASE SUPERFAMILY (AFU_ORTHOLOGUE AFUA_1G14840)"/>
    <property type="match status" value="1"/>
</dbReference>
<dbReference type="PANTHER" id="PTHR37844">
    <property type="entry name" value="SER/THR PROTEIN PHOSPHATASE SUPERFAMILY (AFU_ORTHOLOGUE AFUA_1G14840)"/>
    <property type="match status" value="1"/>
</dbReference>
<dbReference type="SUPFAM" id="SSF56300">
    <property type="entry name" value="Metallo-dependent phosphatases"/>
    <property type="match status" value="1"/>
</dbReference>
<proteinExistence type="predicted"/>
<accession>A0A8E2AUF1</accession>
<protein>
    <recommendedName>
        <fullName evidence="1">Calcineurin-like phosphoesterase domain-containing protein</fullName>
    </recommendedName>
</protein>
<dbReference type="AlphaFoldDB" id="A0A8E2AUF1"/>
<dbReference type="GO" id="GO:0016787">
    <property type="term" value="F:hydrolase activity"/>
    <property type="evidence" value="ECO:0007669"/>
    <property type="project" value="InterPro"/>
</dbReference>
<dbReference type="OrthoDB" id="550558at2759"/>
<keyword evidence="3" id="KW-1185">Reference proteome</keyword>
<dbReference type="EMBL" id="KV722450">
    <property type="protein sequence ID" value="OCH88535.1"/>
    <property type="molecule type" value="Genomic_DNA"/>
</dbReference>
<dbReference type="InterPro" id="IPR029052">
    <property type="entry name" value="Metallo-depent_PP-like"/>
</dbReference>
<dbReference type="Gene3D" id="3.60.21.10">
    <property type="match status" value="1"/>
</dbReference>
<gene>
    <name evidence="2" type="ORF">OBBRIDRAFT_83113</name>
</gene>
<evidence type="ECO:0000259" key="1">
    <source>
        <dbReference type="Pfam" id="PF00149"/>
    </source>
</evidence>
<evidence type="ECO:0000313" key="2">
    <source>
        <dbReference type="EMBL" id="OCH88535.1"/>
    </source>
</evidence>
<reference evidence="2 3" key="1">
    <citation type="submission" date="2016-07" db="EMBL/GenBank/DDBJ databases">
        <title>Draft genome of the white-rot fungus Obba rivulosa 3A-2.</title>
        <authorList>
            <consortium name="DOE Joint Genome Institute"/>
            <person name="Miettinen O."/>
            <person name="Riley R."/>
            <person name="Acob R."/>
            <person name="Barry K."/>
            <person name="Cullen D."/>
            <person name="De Vries R."/>
            <person name="Hainaut M."/>
            <person name="Hatakka A."/>
            <person name="Henrissat B."/>
            <person name="Hilden K."/>
            <person name="Kuo R."/>
            <person name="Labutti K."/>
            <person name="Lipzen A."/>
            <person name="Makela M.R."/>
            <person name="Sandor L."/>
            <person name="Spatafora J.W."/>
            <person name="Grigoriev I.V."/>
            <person name="Hibbett D.S."/>
        </authorList>
    </citation>
    <scope>NUCLEOTIDE SEQUENCE [LARGE SCALE GENOMIC DNA]</scope>
    <source>
        <strain evidence="2 3">3A-2</strain>
    </source>
</reference>
<evidence type="ECO:0000313" key="3">
    <source>
        <dbReference type="Proteomes" id="UP000250043"/>
    </source>
</evidence>
<sequence>MASEERFRLQLLSDLHLEIQRGDSPLYEYNFPANAPNLALLGDIGWTRDNRLFDWLDNQLMRFERVFFIPGNNEPYATSIDESTARLQDFARQRPGDPSRSLGTFILLTRTRYDVSSTLTILGCTLWSSLDPSALDVLSGTLADFKRIKSFDVSTFSAVHKADISWLSDNITRIREHESGRRVMVLTHHAPTIQGTSDPKYQGEPRSSAFATELSAKAFWSKPLVLWGFGHTHWSCDFERNGVRVYSNQRGSGQGSPGFDSAKVVEI</sequence>
<dbReference type="Proteomes" id="UP000250043">
    <property type="component" value="Unassembled WGS sequence"/>
</dbReference>
<feature type="domain" description="Calcineurin-like phosphoesterase" evidence="1">
    <location>
        <begin position="12"/>
        <end position="234"/>
    </location>
</feature>